<dbReference type="EMBL" id="PFQX01000010">
    <property type="protein sequence ID" value="PJC65519.1"/>
    <property type="molecule type" value="Genomic_DNA"/>
</dbReference>
<dbReference type="Proteomes" id="UP000229674">
    <property type="component" value="Unassembled WGS sequence"/>
</dbReference>
<dbReference type="InterPro" id="IPR023803">
    <property type="entry name" value="Ribosomal_bS16_dom_sf"/>
</dbReference>
<sequence>MLAIKLRNVGKKHQRSFRVVVQEKRSKLQGKFVEDLGWWNPHTDKTELKIDRAEYWIKSGAQPSQTVRQLIRKYKKPEAISGK</sequence>
<protein>
    <recommendedName>
        <fullName evidence="3">Small ribosomal subunit protein bS16</fullName>
    </recommendedName>
</protein>
<dbReference type="GO" id="GO:0005737">
    <property type="term" value="C:cytoplasm"/>
    <property type="evidence" value="ECO:0007669"/>
    <property type="project" value="UniProtKB-ARBA"/>
</dbReference>
<evidence type="ECO:0000256" key="3">
    <source>
        <dbReference type="HAMAP-Rule" id="MF_00385"/>
    </source>
</evidence>
<gene>
    <name evidence="3 4" type="primary">rpsP</name>
    <name evidence="4" type="ORF">CO020_00205</name>
</gene>
<organism evidence="4 5">
    <name type="scientific">Candidatus Colwellbacteria bacterium CG_4_9_14_0_2_um_filter_50_12</name>
    <dbReference type="NCBI Taxonomy" id="1974538"/>
    <lineage>
        <taxon>Bacteria</taxon>
        <taxon>Candidatus Colwelliibacteriota</taxon>
    </lineage>
</organism>
<dbReference type="GO" id="GO:0006412">
    <property type="term" value="P:translation"/>
    <property type="evidence" value="ECO:0007669"/>
    <property type="project" value="UniProtKB-UniRule"/>
</dbReference>
<dbReference type="GO" id="GO:0015935">
    <property type="term" value="C:small ribosomal subunit"/>
    <property type="evidence" value="ECO:0007669"/>
    <property type="project" value="TreeGrafter"/>
</dbReference>
<evidence type="ECO:0000313" key="4">
    <source>
        <dbReference type="EMBL" id="PJC65519.1"/>
    </source>
</evidence>
<name>A0A2M8G1J2_9BACT</name>
<keyword evidence="1 3" id="KW-0689">Ribosomal protein</keyword>
<dbReference type="AlphaFoldDB" id="A0A2M8G1J2"/>
<dbReference type="HAMAP" id="MF_00385">
    <property type="entry name" value="Ribosomal_bS16"/>
    <property type="match status" value="1"/>
</dbReference>
<dbReference type="PANTHER" id="PTHR12919">
    <property type="entry name" value="30S RIBOSOMAL PROTEIN S16"/>
    <property type="match status" value="1"/>
</dbReference>
<evidence type="ECO:0000256" key="2">
    <source>
        <dbReference type="ARBA" id="ARBA00023274"/>
    </source>
</evidence>
<keyword evidence="2 3" id="KW-0687">Ribonucleoprotein</keyword>
<dbReference type="Pfam" id="PF00886">
    <property type="entry name" value="Ribosomal_S16"/>
    <property type="match status" value="1"/>
</dbReference>
<proteinExistence type="inferred from homology"/>
<comment type="similarity">
    <text evidence="3">Belongs to the bacterial ribosomal protein bS16 family.</text>
</comment>
<evidence type="ECO:0000256" key="1">
    <source>
        <dbReference type="ARBA" id="ARBA00022980"/>
    </source>
</evidence>
<dbReference type="GO" id="GO:0003735">
    <property type="term" value="F:structural constituent of ribosome"/>
    <property type="evidence" value="ECO:0007669"/>
    <property type="project" value="InterPro"/>
</dbReference>
<dbReference type="PANTHER" id="PTHR12919:SF20">
    <property type="entry name" value="SMALL RIBOSOMAL SUBUNIT PROTEIN BS16M"/>
    <property type="match status" value="1"/>
</dbReference>
<comment type="caution">
    <text evidence="4">The sequence shown here is derived from an EMBL/GenBank/DDBJ whole genome shotgun (WGS) entry which is preliminary data.</text>
</comment>
<dbReference type="NCBIfam" id="TIGR00002">
    <property type="entry name" value="S16"/>
    <property type="match status" value="1"/>
</dbReference>
<dbReference type="SUPFAM" id="SSF54565">
    <property type="entry name" value="Ribosomal protein S16"/>
    <property type="match status" value="1"/>
</dbReference>
<accession>A0A2M8G1J2</accession>
<dbReference type="Gene3D" id="3.30.1320.10">
    <property type="match status" value="1"/>
</dbReference>
<reference evidence="5" key="1">
    <citation type="submission" date="2017-09" db="EMBL/GenBank/DDBJ databases">
        <title>Depth-based differentiation of microbial function through sediment-hosted aquifers and enrichment of novel symbionts in the deep terrestrial subsurface.</title>
        <authorList>
            <person name="Probst A.J."/>
            <person name="Ladd B."/>
            <person name="Jarett J.K."/>
            <person name="Geller-Mcgrath D.E."/>
            <person name="Sieber C.M.K."/>
            <person name="Emerson J.B."/>
            <person name="Anantharaman K."/>
            <person name="Thomas B.C."/>
            <person name="Malmstrom R."/>
            <person name="Stieglmeier M."/>
            <person name="Klingl A."/>
            <person name="Woyke T."/>
            <person name="Ryan C.M."/>
            <person name="Banfield J.F."/>
        </authorList>
    </citation>
    <scope>NUCLEOTIDE SEQUENCE [LARGE SCALE GENOMIC DNA]</scope>
</reference>
<evidence type="ECO:0000313" key="5">
    <source>
        <dbReference type="Proteomes" id="UP000229674"/>
    </source>
</evidence>
<dbReference type="InterPro" id="IPR000307">
    <property type="entry name" value="Ribosomal_bS16"/>
</dbReference>